<dbReference type="PANTHER" id="PTHR24049:SF38">
    <property type="entry name" value="DELTA-LIKE PROTEIN"/>
    <property type="match status" value="1"/>
</dbReference>
<dbReference type="PROSITE" id="PS01186">
    <property type="entry name" value="EGF_2"/>
    <property type="match status" value="5"/>
</dbReference>
<organism evidence="15 16">
    <name type="scientific">Denticeps clupeoides</name>
    <name type="common">denticle herring</name>
    <dbReference type="NCBI Taxonomy" id="299321"/>
    <lineage>
        <taxon>Eukaryota</taxon>
        <taxon>Metazoa</taxon>
        <taxon>Chordata</taxon>
        <taxon>Craniata</taxon>
        <taxon>Vertebrata</taxon>
        <taxon>Euteleostomi</taxon>
        <taxon>Actinopterygii</taxon>
        <taxon>Neopterygii</taxon>
        <taxon>Teleostei</taxon>
        <taxon>Clupei</taxon>
        <taxon>Clupeiformes</taxon>
        <taxon>Denticipitoidei</taxon>
        <taxon>Denticipitidae</taxon>
        <taxon>Denticeps</taxon>
    </lineage>
</organism>
<dbReference type="GO" id="GO:0007157">
    <property type="term" value="P:heterophilic cell-cell adhesion via plasma membrane cell adhesion molecules"/>
    <property type="evidence" value="ECO:0007669"/>
    <property type="project" value="TreeGrafter"/>
</dbReference>
<dbReference type="InterPro" id="IPR000742">
    <property type="entry name" value="EGF"/>
</dbReference>
<keyword evidence="3 12" id="KW-0812">Transmembrane</keyword>
<evidence type="ECO:0000256" key="5">
    <source>
        <dbReference type="ARBA" id="ARBA00022737"/>
    </source>
</evidence>
<dbReference type="FunFam" id="2.10.25.10:FF:000607">
    <property type="entry name" value="Protein delta 2"/>
    <property type="match status" value="1"/>
</dbReference>
<feature type="disulfide bond" evidence="10">
    <location>
        <begin position="237"/>
        <end position="246"/>
    </location>
</feature>
<evidence type="ECO:0000256" key="8">
    <source>
        <dbReference type="ARBA" id="ARBA00023157"/>
    </source>
</evidence>
<keyword evidence="6 12" id="KW-1133">Transmembrane helix</keyword>
<dbReference type="SUPFAM" id="SSF57196">
    <property type="entry name" value="EGF/Laminin"/>
    <property type="match status" value="4"/>
</dbReference>
<name>A0AAY4E7W6_9TELE</name>
<feature type="region of interest" description="Disordered" evidence="11">
    <location>
        <begin position="256"/>
        <end position="277"/>
    </location>
</feature>
<keyword evidence="7 12" id="KW-0472">Membrane</keyword>
<evidence type="ECO:0000256" key="9">
    <source>
        <dbReference type="ARBA" id="ARBA00023180"/>
    </source>
</evidence>
<dbReference type="InterPro" id="IPR013032">
    <property type="entry name" value="EGF-like_CS"/>
</dbReference>
<dbReference type="Pfam" id="PF21700">
    <property type="entry name" value="EGF_DL_JAG"/>
    <property type="match status" value="1"/>
</dbReference>
<dbReference type="FunFam" id="2.10.25.10:FF:000018">
    <property type="entry name" value="Delta-like 1"/>
    <property type="match status" value="1"/>
</dbReference>
<keyword evidence="9" id="KW-0325">Glycoprotein</keyword>
<feature type="transmembrane region" description="Helical" evidence="12">
    <location>
        <begin position="314"/>
        <end position="336"/>
    </location>
</feature>
<feature type="signal peptide" evidence="13">
    <location>
        <begin position="1"/>
        <end position="24"/>
    </location>
</feature>
<dbReference type="GO" id="GO:0005886">
    <property type="term" value="C:plasma membrane"/>
    <property type="evidence" value="ECO:0007669"/>
    <property type="project" value="TreeGrafter"/>
</dbReference>
<keyword evidence="16" id="KW-1185">Reference proteome</keyword>
<evidence type="ECO:0000313" key="15">
    <source>
        <dbReference type="Ensembl" id="ENSDCDP00010053026.1"/>
    </source>
</evidence>
<feature type="domain" description="EGF-like" evidence="14">
    <location>
        <begin position="90"/>
        <end position="128"/>
    </location>
</feature>
<evidence type="ECO:0000256" key="1">
    <source>
        <dbReference type="ARBA" id="ARBA00004479"/>
    </source>
</evidence>
<evidence type="ECO:0000256" key="6">
    <source>
        <dbReference type="ARBA" id="ARBA00022989"/>
    </source>
</evidence>
<dbReference type="FunFam" id="2.10.25.10:FF:000118">
    <property type="entry name" value="protein delta homolog 2"/>
    <property type="match status" value="2"/>
</dbReference>
<protein>
    <recommendedName>
        <fullName evidence="14">EGF-like domain-containing protein</fullName>
    </recommendedName>
</protein>
<accession>A0AAY4E7W6</accession>
<evidence type="ECO:0000256" key="10">
    <source>
        <dbReference type="PROSITE-ProRule" id="PRU00076"/>
    </source>
</evidence>
<evidence type="ECO:0000256" key="3">
    <source>
        <dbReference type="ARBA" id="ARBA00022692"/>
    </source>
</evidence>
<evidence type="ECO:0000256" key="11">
    <source>
        <dbReference type="SAM" id="MobiDB-lite"/>
    </source>
</evidence>
<dbReference type="GeneTree" id="ENSGT00940000160761"/>
<dbReference type="PROSITE" id="PS00010">
    <property type="entry name" value="ASX_HYDROXYL"/>
    <property type="match status" value="2"/>
</dbReference>
<evidence type="ECO:0000256" key="2">
    <source>
        <dbReference type="ARBA" id="ARBA00022536"/>
    </source>
</evidence>
<feature type="domain" description="EGF-like" evidence="14">
    <location>
        <begin position="211"/>
        <end position="247"/>
    </location>
</feature>
<dbReference type="Pfam" id="PF00008">
    <property type="entry name" value="EGF"/>
    <property type="match status" value="3"/>
</dbReference>
<dbReference type="SMART" id="SM00181">
    <property type="entry name" value="EGF"/>
    <property type="match status" value="6"/>
</dbReference>
<evidence type="ECO:0000256" key="4">
    <source>
        <dbReference type="ARBA" id="ARBA00022729"/>
    </source>
</evidence>
<keyword evidence="5" id="KW-0677">Repeat</keyword>
<dbReference type="GO" id="GO:0032991">
    <property type="term" value="C:protein-containing complex"/>
    <property type="evidence" value="ECO:0007669"/>
    <property type="project" value="TreeGrafter"/>
</dbReference>
<comment type="subcellular location">
    <subcellularLocation>
        <location evidence="1">Membrane</location>
        <topology evidence="1">Single-pass type I membrane protein</topology>
    </subcellularLocation>
</comment>
<sequence>MSPRFSYTLLSWVSFLLLIHKCTAQETNCTCYQDNGRCDDVTGECRCDPGWAGPRCADCVRTPGCVHGSCHQPWQCTCDAGWTGRFCDKDIHFCAKQQPCRNGATCVTDEFGEYSCLCPAGFHGRNCEFKAGPCYNKRSPCKNGGLCEDDGGYAPELSCRCLAGFTGLRCETNVDDCLLLPCGNGATCLDGINRFSCLCPAGFTGRFCTVNLDDCAGQPCLNGGRCLDGINSFHCLCPQGFTGRTCEVLLPDKETVESPGPGRSTFGWSGGGGGNQSRPIPNTHPQGTTGQLVKISLKEVVTQQGPAGLSEEQLVILLVLGGMTLAVVALTAGFVLRGRCRDCQTPPTTARLQASCRAAQDLQHPAPAEQECKISFLQPPPSIELVKKKLNTEVI</sequence>
<dbReference type="FunFam" id="2.10.25.10:FF:000123">
    <property type="entry name" value="Crumbs homolog 1 (Drosophila)"/>
    <property type="match status" value="1"/>
</dbReference>
<dbReference type="InterPro" id="IPR051022">
    <property type="entry name" value="Notch_Cell-Fate_Det"/>
</dbReference>
<dbReference type="Pfam" id="PF12661">
    <property type="entry name" value="hEGF"/>
    <property type="match status" value="1"/>
</dbReference>
<dbReference type="PROSITE" id="PS01187">
    <property type="entry name" value="EGF_CA"/>
    <property type="match status" value="1"/>
</dbReference>
<keyword evidence="2 10" id="KW-0245">EGF-like domain</keyword>
<dbReference type="GeneID" id="114795477"/>
<feature type="domain" description="EGF-like" evidence="14">
    <location>
        <begin position="173"/>
        <end position="209"/>
    </location>
</feature>
<dbReference type="GO" id="GO:0045197">
    <property type="term" value="P:establishment or maintenance of epithelial cell apical/basal polarity"/>
    <property type="evidence" value="ECO:0007669"/>
    <property type="project" value="TreeGrafter"/>
</dbReference>
<dbReference type="Ensembl" id="ENSDCDT00010063522.1">
    <property type="protein sequence ID" value="ENSDCDP00010053026.1"/>
    <property type="gene ID" value="ENSDCDG00010030870.1"/>
</dbReference>
<dbReference type="SMART" id="SM00179">
    <property type="entry name" value="EGF_CA"/>
    <property type="match status" value="4"/>
</dbReference>
<feature type="disulfide bond" evidence="10">
    <location>
        <begin position="161"/>
        <end position="170"/>
    </location>
</feature>
<dbReference type="PANTHER" id="PTHR24049">
    <property type="entry name" value="CRUMBS FAMILY MEMBER"/>
    <property type="match status" value="1"/>
</dbReference>
<feature type="disulfide bond" evidence="10">
    <location>
        <begin position="118"/>
        <end position="127"/>
    </location>
</feature>
<dbReference type="Gene3D" id="2.10.25.10">
    <property type="entry name" value="Laminin"/>
    <property type="match status" value="5"/>
</dbReference>
<reference evidence="15 16" key="1">
    <citation type="submission" date="2020-06" db="EMBL/GenBank/DDBJ databases">
        <authorList>
            <consortium name="Wellcome Sanger Institute Data Sharing"/>
        </authorList>
    </citation>
    <scope>NUCLEOTIDE SEQUENCE [LARGE SCALE GENOMIC DNA]</scope>
</reference>
<evidence type="ECO:0000313" key="16">
    <source>
        <dbReference type="Proteomes" id="UP000694580"/>
    </source>
</evidence>
<evidence type="ECO:0000259" key="14">
    <source>
        <dbReference type="PROSITE" id="PS50026"/>
    </source>
</evidence>
<comment type="caution">
    <text evidence="10">Lacks conserved residue(s) required for the propagation of feature annotation.</text>
</comment>
<dbReference type="InterPro" id="IPR000152">
    <property type="entry name" value="EGF-type_Asp/Asn_hydroxyl_site"/>
</dbReference>
<dbReference type="Proteomes" id="UP000694580">
    <property type="component" value="Chromosome 8"/>
</dbReference>
<feature type="chain" id="PRO_5044247771" description="EGF-like domain-containing protein" evidence="13">
    <location>
        <begin position="25"/>
        <end position="395"/>
    </location>
</feature>
<evidence type="ECO:0000256" key="13">
    <source>
        <dbReference type="SAM" id="SignalP"/>
    </source>
</evidence>
<gene>
    <name evidence="15" type="primary">DLK2</name>
</gene>
<proteinExistence type="predicted"/>
<dbReference type="PRINTS" id="PR00010">
    <property type="entry name" value="EGFBLOOD"/>
</dbReference>
<dbReference type="GO" id="GO:0005509">
    <property type="term" value="F:calcium ion binding"/>
    <property type="evidence" value="ECO:0007669"/>
    <property type="project" value="InterPro"/>
</dbReference>
<dbReference type="PROSITE" id="PS50026">
    <property type="entry name" value="EGF_3"/>
    <property type="match status" value="4"/>
</dbReference>
<keyword evidence="8 10" id="KW-1015">Disulfide bond</keyword>
<feature type="disulfide bond" evidence="10">
    <location>
        <begin position="199"/>
        <end position="208"/>
    </location>
</feature>
<dbReference type="PROSITE" id="PS00022">
    <property type="entry name" value="EGF_1"/>
    <property type="match status" value="6"/>
</dbReference>
<dbReference type="CDD" id="cd00054">
    <property type="entry name" value="EGF_CA"/>
    <property type="match status" value="3"/>
</dbReference>
<keyword evidence="4 13" id="KW-0732">Signal</keyword>
<reference evidence="15" key="2">
    <citation type="submission" date="2025-08" db="UniProtKB">
        <authorList>
            <consortium name="Ensembl"/>
        </authorList>
    </citation>
    <scope>IDENTIFICATION</scope>
</reference>
<dbReference type="AlphaFoldDB" id="A0AAY4E7W6"/>
<feature type="domain" description="EGF-like" evidence="14">
    <location>
        <begin position="130"/>
        <end position="171"/>
    </location>
</feature>
<evidence type="ECO:0000256" key="7">
    <source>
        <dbReference type="ARBA" id="ARBA00023136"/>
    </source>
</evidence>
<dbReference type="InterPro" id="IPR018097">
    <property type="entry name" value="EGF_Ca-bd_CS"/>
</dbReference>
<evidence type="ECO:0000256" key="12">
    <source>
        <dbReference type="SAM" id="Phobius"/>
    </source>
</evidence>
<dbReference type="InterPro" id="IPR001881">
    <property type="entry name" value="EGF-like_Ca-bd_dom"/>
</dbReference>
<dbReference type="RefSeq" id="XP_028844649.1">
    <property type="nucleotide sequence ID" value="XM_028988816.1"/>
</dbReference>
<reference evidence="15" key="3">
    <citation type="submission" date="2025-09" db="UniProtKB">
        <authorList>
            <consortium name="Ensembl"/>
        </authorList>
    </citation>
    <scope>IDENTIFICATION</scope>
</reference>